<name>A0ABS4XAL0_9MICC</name>
<keyword evidence="3" id="KW-1185">Reference proteome</keyword>
<comment type="caution">
    <text evidence="2">The sequence shown here is derived from an EMBL/GenBank/DDBJ whole genome shotgun (WGS) entry which is preliminary data.</text>
</comment>
<evidence type="ECO:0000313" key="2">
    <source>
        <dbReference type="EMBL" id="MBP2385411.1"/>
    </source>
</evidence>
<protein>
    <recommendedName>
        <fullName evidence="4">DUF4230 domain-containing protein</fullName>
    </recommendedName>
</protein>
<dbReference type="Proteomes" id="UP001296993">
    <property type="component" value="Unassembled WGS sequence"/>
</dbReference>
<feature type="transmembrane region" description="Helical" evidence="1">
    <location>
        <begin position="24"/>
        <end position="46"/>
    </location>
</feature>
<dbReference type="RefSeq" id="WP_209996228.1">
    <property type="nucleotide sequence ID" value="NZ_BAAAJY010000026.1"/>
</dbReference>
<dbReference type="EMBL" id="JAGIOF010000001">
    <property type="protein sequence ID" value="MBP2385411.1"/>
    <property type="molecule type" value="Genomic_DNA"/>
</dbReference>
<keyword evidence="1" id="KW-0472">Membrane</keyword>
<sequence length="223" mass="24854">MQQAKQPNEGLEISMSFFRKEVPLWRALLTGLCIAVVFGLAAVGALRAPQGMLNFLPFSNNSESRNSQVIDSLTREEQVVLLSLGIQGISEKNGQSNFFGIEVPGSSRVSLIQYGFKAKLGFDGKDVKYESSGDKILISFPKFIFIGHDDETFRLVTENNGVLSWITPEIDAVEMVNNILSDEAKDQYIDSNEADLKDQTSVYYKNIVQGIDSDIEVELKFRN</sequence>
<proteinExistence type="predicted"/>
<reference evidence="2 3" key="1">
    <citation type="submission" date="2021-03" db="EMBL/GenBank/DDBJ databases">
        <title>Sequencing the genomes of 1000 actinobacteria strains.</title>
        <authorList>
            <person name="Klenk H.-P."/>
        </authorList>
    </citation>
    <scope>NUCLEOTIDE SEQUENCE [LARGE SCALE GENOMIC DNA]</scope>
    <source>
        <strain evidence="2 3">DSM 15797</strain>
    </source>
</reference>
<keyword evidence="1" id="KW-1133">Transmembrane helix</keyword>
<organism evidence="2 3">
    <name type="scientific">Paeniglutamicibacter kerguelensis</name>
    <dbReference type="NCBI Taxonomy" id="254788"/>
    <lineage>
        <taxon>Bacteria</taxon>
        <taxon>Bacillati</taxon>
        <taxon>Actinomycetota</taxon>
        <taxon>Actinomycetes</taxon>
        <taxon>Micrococcales</taxon>
        <taxon>Micrococcaceae</taxon>
        <taxon>Paeniglutamicibacter</taxon>
    </lineage>
</organism>
<accession>A0ABS4XAL0</accession>
<gene>
    <name evidence="2" type="ORF">JOF47_000922</name>
</gene>
<evidence type="ECO:0008006" key="4">
    <source>
        <dbReference type="Google" id="ProtNLM"/>
    </source>
</evidence>
<evidence type="ECO:0000313" key="3">
    <source>
        <dbReference type="Proteomes" id="UP001296993"/>
    </source>
</evidence>
<evidence type="ECO:0000256" key="1">
    <source>
        <dbReference type="SAM" id="Phobius"/>
    </source>
</evidence>
<keyword evidence="1" id="KW-0812">Transmembrane</keyword>